<protein>
    <recommendedName>
        <fullName evidence="1">DUF7869 domain-containing protein</fullName>
    </recommendedName>
</protein>
<evidence type="ECO:0000259" key="1">
    <source>
        <dbReference type="Pfam" id="PF25273"/>
    </source>
</evidence>
<dbReference type="InterPro" id="IPR057191">
    <property type="entry name" value="DUF7869"/>
</dbReference>
<evidence type="ECO:0000313" key="3">
    <source>
        <dbReference type="Proteomes" id="UP001314205"/>
    </source>
</evidence>
<dbReference type="AlphaFoldDB" id="A0AAV1KD19"/>
<dbReference type="PANTHER" id="PTHR10773">
    <property type="entry name" value="DNA-DIRECTED RNA POLYMERASES I, II, AND III SUBUNIT RPABC2"/>
    <property type="match status" value="1"/>
</dbReference>
<dbReference type="EMBL" id="CAVLGL010000024">
    <property type="protein sequence ID" value="CAK1580725.1"/>
    <property type="molecule type" value="Genomic_DNA"/>
</dbReference>
<sequence length="722" mass="84394">MQSRGKRLVSAALQNLKLRSDIDEQIPSTSGLQNWSPQILVSESDFDSDDSVADKDYEPPKNHKTYIIAAQCSKQSVVKNLNMRGHNENYERREANILLDDSGSESDVIPCSQPCLEKTIPESSDESTKDELTKKGTVRKRKRYDVSLKERKKIKREEKIYTKYFVKPGCQENICKKKCSTKFSEDYRKIINRNFWKMSWSEQKHFFLANTIQQKPARPKKKSHDNEHGKHYDRTKTVSYFLCDENGEKVTVCKMFFLTTLGYKKSNCKAVRNIIDTYYKTQYAEPIADGRGHNPNPSQIDSTKVKEHIMSFRPVVSHYRRVHAPNRKYLPSDINIRMMYDNYCEKEPEINVSYGFYRNVVNDLKISFTKLGHEECELCEKFSIHNPNVEIRHRNCEECQEYEDHHTRYISARKKYEEDVESQTKQKITDTIIFAVDLEKVIMLPRMEEFKTVMFCPRLIVFNQSFVPVGDKRLHGVGKTLGVLWHEAIAGRKKEDIISCFQAFFFENRDCKNVILWLDNCAAQNKNWCLFSYLVYLVNSKDVNIESIVLRYLEVGHTFMAADEFHHRVEQSLKKNKRVYDFEDFCKAVADTGSNTVVKKMTVQDFHDFEDCSSSYKLQHSVPRAYLRNMSEITFRRGSNSMFYKNSHDTEEQIELDFLRIKNLKIGIPLPKQKLSPRGITSERKSAILSKLGPLMPDNRRGFWETLPVNDSSADLTEIYED</sequence>
<accession>A0AAV1KD19</accession>
<gene>
    <name evidence="2" type="ORF">PARMNEM_LOCUS2482</name>
</gene>
<comment type="caution">
    <text evidence="2">The sequence shown here is derived from an EMBL/GenBank/DDBJ whole genome shotgun (WGS) entry which is preliminary data.</text>
</comment>
<dbReference type="Proteomes" id="UP001314205">
    <property type="component" value="Unassembled WGS sequence"/>
</dbReference>
<feature type="domain" description="DUF7869" evidence="1">
    <location>
        <begin position="513"/>
        <end position="626"/>
    </location>
</feature>
<organism evidence="2 3">
    <name type="scientific">Parnassius mnemosyne</name>
    <name type="common">clouded apollo</name>
    <dbReference type="NCBI Taxonomy" id="213953"/>
    <lineage>
        <taxon>Eukaryota</taxon>
        <taxon>Metazoa</taxon>
        <taxon>Ecdysozoa</taxon>
        <taxon>Arthropoda</taxon>
        <taxon>Hexapoda</taxon>
        <taxon>Insecta</taxon>
        <taxon>Pterygota</taxon>
        <taxon>Neoptera</taxon>
        <taxon>Endopterygota</taxon>
        <taxon>Lepidoptera</taxon>
        <taxon>Glossata</taxon>
        <taxon>Ditrysia</taxon>
        <taxon>Papilionoidea</taxon>
        <taxon>Papilionidae</taxon>
        <taxon>Parnassiinae</taxon>
        <taxon>Parnassini</taxon>
        <taxon>Parnassius</taxon>
        <taxon>Driopa</taxon>
    </lineage>
</organism>
<evidence type="ECO:0000313" key="2">
    <source>
        <dbReference type="EMBL" id="CAK1580725.1"/>
    </source>
</evidence>
<name>A0AAV1KD19_9NEOP</name>
<reference evidence="2 3" key="1">
    <citation type="submission" date="2023-11" db="EMBL/GenBank/DDBJ databases">
        <authorList>
            <person name="Hedman E."/>
            <person name="Englund M."/>
            <person name="Stromberg M."/>
            <person name="Nyberg Akerstrom W."/>
            <person name="Nylinder S."/>
            <person name="Jareborg N."/>
            <person name="Kallberg Y."/>
            <person name="Kronander E."/>
        </authorList>
    </citation>
    <scope>NUCLEOTIDE SEQUENCE [LARGE SCALE GENOMIC DNA]</scope>
</reference>
<dbReference type="Pfam" id="PF25273">
    <property type="entry name" value="DUF7869"/>
    <property type="match status" value="1"/>
</dbReference>
<keyword evidence="3" id="KW-1185">Reference proteome</keyword>
<dbReference type="PANTHER" id="PTHR10773:SF19">
    <property type="match status" value="1"/>
</dbReference>
<proteinExistence type="predicted"/>